<evidence type="ECO:0000256" key="1">
    <source>
        <dbReference type="SAM" id="Coils"/>
    </source>
</evidence>
<comment type="caution">
    <text evidence="3">The sequence shown here is derived from an EMBL/GenBank/DDBJ whole genome shotgun (WGS) entry which is preliminary data.</text>
</comment>
<dbReference type="RefSeq" id="XP_064702662.1">
    <property type="nucleotide sequence ID" value="XM_064850593.1"/>
</dbReference>
<evidence type="ECO:0008006" key="5">
    <source>
        <dbReference type="Google" id="ProtNLM"/>
    </source>
</evidence>
<evidence type="ECO:0000313" key="3">
    <source>
        <dbReference type="EMBL" id="KAK5047095.1"/>
    </source>
</evidence>
<dbReference type="AlphaFoldDB" id="A0AAV9N2Q4"/>
<name>A0AAV9N2Q4_9EURO</name>
<dbReference type="Proteomes" id="UP001358417">
    <property type="component" value="Unassembled WGS sequence"/>
</dbReference>
<accession>A0AAV9N2Q4</accession>
<organism evidence="3 4">
    <name type="scientific">Exophiala bonariae</name>
    <dbReference type="NCBI Taxonomy" id="1690606"/>
    <lineage>
        <taxon>Eukaryota</taxon>
        <taxon>Fungi</taxon>
        <taxon>Dikarya</taxon>
        <taxon>Ascomycota</taxon>
        <taxon>Pezizomycotina</taxon>
        <taxon>Eurotiomycetes</taxon>
        <taxon>Chaetothyriomycetidae</taxon>
        <taxon>Chaetothyriales</taxon>
        <taxon>Herpotrichiellaceae</taxon>
        <taxon>Exophiala</taxon>
    </lineage>
</organism>
<evidence type="ECO:0000256" key="2">
    <source>
        <dbReference type="SAM" id="MobiDB-lite"/>
    </source>
</evidence>
<sequence>MATGVECAAAILGIIQFSVQMTDVSVRSYRSYRGAKKELQSLQQNVSTFSQTLHYFGQTMQGMFEKRLGPAKDPGFRRLMLEISVMVKGRMRGIQLNLRRVTALGNPRVSALSRVQARVLWVLFDGRDMKELFASLEPVKSTMNLVVGISNTQLFMEEIRQLQKDKVSISMEKFKQLEAHTAQISMLEKEVKEKQQQYESLLKLKTITPSNSLHSQANQVQLIREIVEHVQQLATERISDSASIVRDIASEEKLSAHTSNGSKSSTKSRTTHNPYNYHDRSYPSPPPRRREQGGNEDRVFSHRICRTKQDTNPVTIESARKPGEPVQEVHSSEEGIMPVEPSEVLATGSDDPTKNQSHTNPATVEIHHSPRELPPEEVDRNIQIQQSPPPLSPIHSQYRIVINRNGKMVTKKWRPAGDDSSSTASLSSSSL</sequence>
<dbReference type="GeneID" id="89975206"/>
<feature type="region of interest" description="Disordered" evidence="2">
    <location>
        <begin position="253"/>
        <end position="334"/>
    </location>
</feature>
<reference evidence="3 4" key="1">
    <citation type="submission" date="2023-08" db="EMBL/GenBank/DDBJ databases">
        <title>Black Yeasts Isolated from many extreme environments.</title>
        <authorList>
            <person name="Coleine C."/>
            <person name="Stajich J.E."/>
            <person name="Selbmann L."/>
        </authorList>
    </citation>
    <scope>NUCLEOTIDE SEQUENCE [LARGE SCALE GENOMIC DNA]</scope>
    <source>
        <strain evidence="3 4">CCFEE 5792</strain>
    </source>
</reference>
<keyword evidence="1" id="KW-0175">Coiled coil</keyword>
<keyword evidence="4" id="KW-1185">Reference proteome</keyword>
<feature type="region of interest" description="Disordered" evidence="2">
    <location>
        <begin position="409"/>
        <end position="431"/>
    </location>
</feature>
<protein>
    <recommendedName>
        <fullName evidence="5">Fungal N-terminal domain-containing protein</fullName>
    </recommendedName>
</protein>
<feature type="compositionally biased region" description="Polar residues" evidence="2">
    <location>
        <begin position="256"/>
        <end position="274"/>
    </location>
</feature>
<proteinExistence type="predicted"/>
<evidence type="ECO:0000313" key="4">
    <source>
        <dbReference type="Proteomes" id="UP001358417"/>
    </source>
</evidence>
<feature type="coiled-coil region" evidence="1">
    <location>
        <begin position="177"/>
        <end position="204"/>
    </location>
</feature>
<feature type="compositionally biased region" description="Basic and acidic residues" evidence="2">
    <location>
        <begin position="288"/>
        <end position="300"/>
    </location>
</feature>
<gene>
    <name evidence="3" type="ORF">LTR84_007038</name>
</gene>
<feature type="compositionally biased region" description="Low complexity" evidence="2">
    <location>
        <begin position="420"/>
        <end position="431"/>
    </location>
</feature>
<dbReference type="EMBL" id="JAVRRD010000027">
    <property type="protein sequence ID" value="KAK5047095.1"/>
    <property type="molecule type" value="Genomic_DNA"/>
</dbReference>